<evidence type="ECO:0000313" key="2">
    <source>
        <dbReference type="Proteomes" id="UP000314294"/>
    </source>
</evidence>
<organism evidence="1 2">
    <name type="scientific">Liparis tanakae</name>
    <name type="common">Tanaka's snailfish</name>
    <dbReference type="NCBI Taxonomy" id="230148"/>
    <lineage>
        <taxon>Eukaryota</taxon>
        <taxon>Metazoa</taxon>
        <taxon>Chordata</taxon>
        <taxon>Craniata</taxon>
        <taxon>Vertebrata</taxon>
        <taxon>Euteleostomi</taxon>
        <taxon>Actinopterygii</taxon>
        <taxon>Neopterygii</taxon>
        <taxon>Teleostei</taxon>
        <taxon>Neoteleostei</taxon>
        <taxon>Acanthomorphata</taxon>
        <taxon>Eupercaria</taxon>
        <taxon>Perciformes</taxon>
        <taxon>Cottioidei</taxon>
        <taxon>Cottales</taxon>
        <taxon>Liparidae</taxon>
        <taxon>Liparis</taxon>
    </lineage>
</organism>
<name>A0A4Z2EAX7_9TELE</name>
<protein>
    <submittedName>
        <fullName evidence="1">Uncharacterized protein</fullName>
    </submittedName>
</protein>
<dbReference type="AlphaFoldDB" id="A0A4Z2EAX7"/>
<proteinExistence type="predicted"/>
<evidence type="ECO:0000313" key="1">
    <source>
        <dbReference type="EMBL" id="TNN25412.1"/>
    </source>
</evidence>
<keyword evidence="2" id="KW-1185">Reference proteome</keyword>
<sequence length="43" mass="4769">MITQTSLSVPALLKVDWRSTKVKGLALTRQTAQSSHDTWRGLS</sequence>
<gene>
    <name evidence="1" type="ORF">EYF80_064459</name>
</gene>
<reference evidence="1 2" key="1">
    <citation type="submission" date="2019-03" db="EMBL/GenBank/DDBJ databases">
        <title>First draft genome of Liparis tanakae, snailfish: a comprehensive survey of snailfish specific genes.</title>
        <authorList>
            <person name="Kim W."/>
            <person name="Song I."/>
            <person name="Jeong J.-H."/>
            <person name="Kim D."/>
            <person name="Kim S."/>
            <person name="Ryu S."/>
            <person name="Song J.Y."/>
            <person name="Lee S.K."/>
        </authorList>
    </citation>
    <scope>NUCLEOTIDE SEQUENCE [LARGE SCALE GENOMIC DNA]</scope>
    <source>
        <tissue evidence="1">Muscle</tissue>
    </source>
</reference>
<dbReference type="Proteomes" id="UP000314294">
    <property type="component" value="Unassembled WGS sequence"/>
</dbReference>
<accession>A0A4Z2EAX7</accession>
<comment type="caution">
    <text evidence="1">The sequence shown here is derived from an EMBL/GenBank/DDBJ whole genome shotgun (WGS) entry which is preliminary data.</text>
</comment>
<dbReference type="EMBL" id="SRLO01012636">
    <property type="protein sequence ID" value="TNN25412.1"/>
    <property type="molecule type" value="Genomic_DNA"/>
</dbReference>